<accession>A0A0K1S0S2</accession>
<name>A0A0K1S0S2_9CHRO</name>
<dbReference type="PATRIC" id="fig|1638788.3.peg.2493"/>
<gene>
    <name evidence="1" type="ORF">VL20_2480</name>
</gene>
<dbReference type="EMBL" id="CP011339">
    <property type="protein sequence ID" value="AKV67571.1"/>
    <property type="molecule type" value="Genomic_DNA"/>
</dbReference>
<proteinExistence type="predicted"/>
<dbReference type="Proteomes" id="UP000068167">
    <property type="component" value="Chromosome"/>
</dbReference>
<evidence type="ECO:0000313" key="2">
    <source>
        <dbReference type="Proteomes" id="UP000068167"/>
    </source>
</evidence>
<protein>
    <submittedName>
        <fullName evidence="1">Uncharacterized protein</fullName>
    </submittedName>
</protein>
<sequence length="38" mass="4294">MASRQGLAISQNLNYSQAVKLFKLLLNLELFFGFYASP</sequence>
<organism evidence="1 2">
    <name type="scientific">Microcystis panniformis FACHB-1757</name>
    <dbReference type="NCBI Taxonomy" id="1638788"/>
    <lineage>
        <taxon>Bacteria</taxon>
        <taxon>Bacillati</taxon>
        <taxon>Cyanobacteriota</taxon>
        <taxon>Cyanophyceae</taxon>
        <taxon>Oscillatoriophycideae</taxon>
        <taxon>Chroococcales</taxon>
        <taxon>Microcystaceae</taxon>
        <taxon>Microcystis</taxon>
    </lineage>
</organism>
<keyword evidence="2" id="KW-1185">Reference proteome</keyword>
<evidence type="ECO:0000313" key="1">
    <source>
        <dbReference type="EMBL" id="AKV67571.1"/>
    </source>
</evidence>
<dbReference type="KEGG" id="mpk:VL20_2480"/>
<dbReference type="AlphaFoldDB" id="A0A0K1S0S2"/>
<reference evidence="1 2" key="1">
    <citation type="journal article" date="2016" name="Stand. Genomic Sci.">
        <title>Complete genome sequence and genomic characterization of Microcystis panniformis FACHB 1757 by third-generation sequencing.</title>
        <authorList>
            <person name="Zhang J.Y."/>
            <person name="Guan R."/>
            <person name="Zhang H.J."/>
            <person name="Li H."/>
            <person name="Xiao P."/>
            <person name="Yu G.L."/>
            <person name="Du L."/>
            <person name="Cao D.M."/>
            <person name="Zhu B.C."/>
            <person name="Li R.H."/>
            <person name="Lu Z.H."/>
        </authorList>
    </citation>
    <scope>NUCLEOTIDE SEQUENCE [LARGE SCALE GENOMIC DNA]</scope>
    <source>
        <strain evidence="1 2">FACHB-1757</strain>
    </source>
</reference>